<evidence type="ECO:0000256" key="4">
    <source>
        <dbReference type="ARBA" id="ARBA00023203"/>
    </source>
</evidence>
<feature type="compositionally biased region" description="Basic and acidic residues" evidence="6">
    <location>
        <begin position="740"/>
        <end position="767"/>
    </location>
</feature>
<sequence length="1077" mass="121043">MLMARDGTREDSHKLHKRWLRHQAFMAELAQNKEWLEKIEREGQQLMQEKPELAASVRKKLGEIRQCWAELESTTQAKARQLFEASKADQLVQSFAELDKKLLHMESQLQDVDPGGDLATVNSQLKKLQSMESQVEEWYREVGELQAQTAALPLEPASKELVGERQNAVGERLVRLLEPLQERRRLLLASKELHQVAHDLDDELAWVQERLPLAMQTERGSGLQAVQQHIKKNQGLRREIQAHGPRLEEVLERAGALASLRSPEAEAVRRGLEQLQGQRCDEQSTLQLLKKHLQLEQGVENYEESIAQLSRQCRALLEMGHPDSEQISRRQSQVDRLYVALKELGEERRVGLEQQYWLYQLSRQVDELEHWIAEKEVVAGSPELGQDFEHVSVLQEKFSEFANETGTAGRERLAAVNQMVDELIECGHTAAATMAEWKDGLNEAWAELLELMGTRAQLLAASRELHKFFSDARELQGQIEEKRRRLPRLTAPPEPRPSASSMQRNLRAFEHDLQLLVSQVRQLQEGAAQLRTVYAGEHAEAIAGREQEVLQGWQALLAACEDARLHVSSTADALRFHSQARHLLSWMDGIAGQIGAADKPRDVSSVELEALVPELTACQELVRSLLLNKRARSRASSRHSLLERKFFGDPTELAAKAAPLLRPAGYDRALEPLARRASDTLSAEVRTRVGYVRQELKPERLQPRIDRLPEVAGKAETTAPPAAPEDAAETPGTPAAAEQVRPRPERQESADRAEELPRRRRPERQESVDPSEEATRRRRPERQEAAEHEAAHSLTLGRYEQMERRRERRERRLERQESSEQEMPARGDLAKGKATLADIVEQLQEKEAGPGLPAGPSLPQPRELPPGRLPNGLEPPERTPRPDRPRARDRPKRDGGRGLARVVRAGEAGARAPPPAQGGSAPAPPPPPTHTVQHEGFLLRKRELDANRKSSNRSWVSLYCVLSKGELGFYKDAKGPASGGTHGGEPLLSLHKATSEVASDYKKKKHVFKLQTQDGSEFLLQAKDEEEMNGWLEAVAASVAEHAEIARWGQTLPTTSSTDEGNPKREGGERRASGRRK</sequence>
<gene>
    <name evidence="8" type="primary">SPTBN4</name>
</gene>
<dbReference type="SMART" id="SM00233">
    <property type="entry name" value="PH"/>
    <property type="match status" value="1"/>
</dbReference>
<reference evidence="8" key="3">
    <citation type="submission" date="2025-09" db="UniProtKB">
        <authorList>
            <consortium name="Ensembl"/>
        </authorList>
    </citation>
    <scope>IDENTIFICATION</scope>
    <source>
        <strain evidence="8">Thorbecke</strain>
    </source>
</reference>
<dbReference type="PRINTS" id="PR00683">
    <property type="entry name" value="SPECTRINPH"/>
</dbReference>
<dbReference type="InterPro" id="IPR041681">
    <property type="entry name" value="PH_9"/>
</dbReference>
<keyword evidence="3" id="KW-0677">Repeat</keyword>
<dbReference type="GO" id="GO:0043226">
    <property type="term" value="C:organelle"/>
    <property type="evidence" value="ECO:0007669"/>
    <property type="project" value="UniProtKB-ARBA"/>
</dbReference>
<dbReference type="SUPFAM" id="SSF50729">
    <property type="entry name" value="PH domain-like"/>
    <property type="match status" value="1"/>
</dbReference>
<feature type="region of interest" description="Disordered" evidence="6">
    <location>
        <begin position="1047"/>
        <end position="1077"/>
    </location>
</feature>
<feature type="compositionally biased region" description="Basic and acidic residues" evidence="6">
    <location>
        <begin position="937"/>
        <end position="948"/>
    </location>
</feature>
<dbReference type="Bgee" id="ENSOCUG00000003436">
    <property type="expression patterns" value="Expressed in frontal cortex and 11 other cell types or tissues"/>
</dbReference>
<dbReference type="PROSITE" id="PS50003">
    <property type="entry name" value="PH_DOMAIN"/>
    <property type="match status" value="1"/>
</dbReference>
<dbReference type="Ensembl" id="ENSOCUT00000053140.1">
    <property type="protein sequence ID" value="ENSOCUP00000045126.1"/>
    <property type="gene ID" value="ENSOCUG00000003436.4"/>
</dbReference>
<dbReference type="FunFam" id="2.30.29.30:FF:000024">
    <property type="entry name" value="Spectrin beta chain"/>
    <property type="match status" value="1"/>
</dbReference>
<comment type="similarity">
    <text evidence="1">Belongs to the spectrin family.</text>
</comment>
<evidence type="ECO:0000256" key="5">
    <source>
        <dbReference type="SAM" id="Coils"/>
    </source>
</evidence>
<dbReference type="GO" id="GO:0005737">
    <property type="term" value="C:cytoplasm"/>
    <property type="evidence" value="ECO:0007669"/>
    <property type="project" value="UniProtKB-ARBA"/>
</dbReference>
<evidence type="ECO:0000313" key="9">
    <source>
        <dbReference type="Proteomes" id="UP000001811"/>
    </source>
</evidence>
<evidence type="ECO:0000256" key="3">
    <source>
        <dbReference type="ARBA" id="ARBA00022737"/>
    </source>
</evidence>
<dbReference type="InterPro" id="IPR018159">
    <property type="entry name" value="Spectrin/alpha-actinin"/>
</dbReference>
<feature type="compositionally biased region" description="Basic and acidic residues" evidence="6">
    <location>
        <begin position="700"/>
        <end position="709"/>
    </location>
</feature>
<evidence type="ECO:0000259" key="7">
    <source>
        <dbReference type="PROSITE" id="PS50003"/>
    </source>
</evidence>
<feature type="compositionally biased region" description="Polar residues" evidence="6">
    <location>
        <begin position="1051"/>
        <end position="1060"/>
    </location>
</feature>
<keyword evidence="5" id="KW-0175">Coiled coil</keyword>
<dbReference type="FunFam" id="1.20.58.60:FF:000019">
    <property type="entry name" value="Spectrin beta chain"/>
    <property type="match status" value="1"/>
</dbReference>
<dbReference type="GO" id="GO:0003779">
    <property type="term" value="F:actin binding"/>
    <property type="evidence" value="ECO:0007669"/>
    <property type="project" value="UniProtKB-KW"/>
</dbReference>
<organism evidence="8 9">
    <name type="scientific">Oryctolagus cuniculus</name>
    <name type="common">Rabbit</name>
    <dbReference type="NCBI Taxonomy" id="9986"/>
    <lineage>
        <taxon>Eukaryota</taxon>
        <taxon>Metazoa</taxon>
        <taxon>Chordata</taxon>
        <taxon>Craniata</taxon>
        <taxon>Vertebrata</taxon>
        <taxon>Euteleostomi</taxon>
        <taxon>Mammalia</taxon>
        <taxon>Eutheria</taxon>
        <taxon>Euarchontoglires</taxon>
        <taxon>Glires</taxon>
        <taxon>Lagomorpha</taxon>
        <taxon>Leporidae</taxon>
        <taxon>Oryctolagus</taxon>
    </lineage>
</organism>
<evidence type="ECO:0000313" key="8">
    <source>
        <dbReference type="Ensembl" id="ENSOCUP00000045126.1"/>
    </source>
</evidence>
<dbReference type="GO" id="GO:0005543">
    <property type="term" value="F:phospholipid binding"/>
    <property type="evidence" value="ECO:0007669"/>
    <property type="project" value="InterPro"/>
</dbReference>
<feature type="compositionally biased region" description="Basic and acidic residues" evidence="6">
    <location>
        <begin position="1061"/>
        <end position="1077"/>
    </location>
</feature>
<reference evidence="8 9" key="1">
    <citation type="journal article" date="2011" name="Nature">
        <title>A high-resolution map of human evolutionary constraint using 29 mammals.</title>
        <authorList>
            <person name="Lindblad-Toh K."/>
            <person name="Garber M."/>
            <person name="Zuk O."/>
            <person name="Lin M.F."/>
            <person name="Parker B.J."/>
            <person name="Washietl S."/>
            <person name="Kheradpour P."/>
            <person name="Ernst J."/>
            <person name="Jordan G."/>
            <person name="Mauceli E."/>
            <person name="Ward L.D."/>
            <person name="Lowe C.B."/>
            <person name="Holloway A.K."/>
            <person name="Clamp M."/>
            <person name="Gnerre S."/>
            <person name="Alfoldi J."/>
            <person name="Beal K."/>
            <person name="Chang J."/>
            <person name="Clawson H."/>
            <person name="Cuff J."/>
            <person name="Di Palma F."/>
            <person name="Fitzgerald S."/>
            <person name="Flicek P."/>
            <person name="Guttman M."/>
            <person name="Hubisz M.J."/>
            <person name="Jaffe D.B."/>
            <person name="Jungreis I."/>
            <person name="Kent W.J."/>
            <person name="Kostka D."/>
            <person name="Lara M."/>
            <person name="Martins A.L."/>
            <person name="Massingham T."/>
            <person name="Moltke I."/>
            <person name="Raney B.J."/>
            <person name="Rasmussen M.D."/>
            <person name="Robinson J."/>
            <person name="Stark A."/>
            <person name="Vilella A.J."/>
            <person name="Wen J."/>
            <person name="Xie X."/>
            <person name="Zody M.C."/>
            <person name="Baldwin J."/>
            <person name="Bloom T."/>
            <person name="Chin C.W."/>
            <person name="Heiman D."/>
            <person name="Nicol R."/>
            <person name="Nusbaum C."/>
            <person name="Young S."/>
            <person name="Wilkinson J."/>
            <person name="Worley K.C."/>
            <person name="Kovar C.L."/>
            <person name="Muzny D.M."/>
            <person name="Gibbs R.A."/>
            <person name="Cree A."/>
            <person name="Dihn H.H."/>
            <person name="Fowler G."/>
            <person name="Jhangiani S."/>
            <person name="Joshi V."/>
            <person name="Lee S."/>
            <person name="Lewis L.R."/>
            <person name="Nazareth L.V."/>
            <person name="Okwuonu G."/>
            <person name="Santibanez J."/>
            <person name="Warren W.C."/>
            <person name="Mardis E.R."/>
            <person name="Weinstock G.M."/>
            <person name="Wilson R.K."/>
            <person name="Delehaunty K."/>
            <person name="Dooling D."/>
            <person name="Fronik C."/>
            <person name="Fulton L."/>
            <person name="Fulton B."/>
            <person name="Graves T."/>
            <person name="Minx P."/>
            <person name="Sodergren E."/>
            <person name="Birney E."/>
            <person name="Margulies E.H."/>
            <person name="Herrero J."/>
            <person name="Green E.D."/>
            <person name="Haussler D."/>
            <person name="Siepel A."/>
            <person name="Goldman N."/>
            <person name="Pollard K.S."/>
            <person name="Pedersen J.S."/>
            <person name="Lander E.S."/>
            <person name="Kellis M."/>
        </authorList>
    </citation>
    <scope>NUCLEOTIDE SEQUENCE [LARGE SCALE GENOMIC DNA]</scope>
    <source>
        <strain evidence="9">Thorbecke</strain>
    </source>
</reference>
<keyword evidence="4" id="KW-0009">Actin-binding</keyword>
<protein>
    <submittedName>
        <fullName evidence="8">Spectrin beta, non-erythrocytic 4</fullName>
    </submittedName>
</protein>
<dbReference type="Gene3D" id="1.20.58.60">
    <property type="match status" value="5"/>
</dbReference>
<keyword evidence="2" id="KW-0117">Actin capping</keyword>
<proteinExistence type="inferred from homology"/>
<dbReference type="InterPro" id="IPR011993">
    <property type="entry name" value="PH-like_dom_sf"/>
</dbReference>
<dbReference type="Pfam" id="PF00435">
    <property type="entry name" value="Spectrin"/>
    <property type="match status" value="6"/>
</dbReference>
<evidence type="ECO:0000256" key="6">
    <source>
        <dbReference type="SAM" id="MobiDB-lite"/>
    </source>
</evidence>
<name>A0A5F9DFS7_RABIT</name>
<keyword evidence="9" id="KW-1185">Reference proteome</keyword>
<reference evidence="8" key="2">
    <citation type="submission" date="2025-08" db="UniProtKB">
        <authorList>
            <consortium name="Ensembl"/>
        </authorList>
    </citation>
    <scope>IDENTIFICATION</scope>
    <source>
        <strain evidence="8">Thorbecke</strain>
    </source>
</reference>
<feature type="region of interest" description="Disordered" evidence="6">
    <location>
        <begin position="482"/>
        <end position="502"/>
    </location>
</feature>
<dbReference type="Gene3D" id="2.30.29.30">
    <property type="entry name" value="Pleckstrin-homology domain (PH domain)/Phosphotyrosine-binding domain (PTB)"/>
    <property type="match status" value="1"/>
</dbReference>
<feature type="coiled-coil region" evidence="5">
    <location>
        <begin position="121"/>
        <end position="148"/>
    </location>
</feature>
<dbReference type="GeneTree" id="ENSGT00940000156343"/>
<dbReference type="FunFam" id="1.20.58.60:FF:000033">
    <property type="entry name" value="Spectrin beta chain"/>
    <property type="match status" value="1"/>
</dbReference>
<dbReference type="InterPro" id="IPR002017">
    <property type="entry name" value="Spectrin_repeat"/>
</dbReference>
<feature type="compositionally biased region" description="Basic and acidic residues" evidence="6">
    <location>
        <begin position="800"/>
        <end position="831"/>
    </location>
</feature>
<dbReference type="SUPFAM" id="SSF46966">
    <property type="entry name" value="Spectrin repeat"/>
    <property type="match status" value="4"/>
</dbReference>
<dbReference type="CDD" id="cd00176">
    <property type="entry name" value="SPEC"/>
    <property type="match status" value="3"/>
</dbReference>
<feature type="compositionally biased region" description="Pro residues" evidence="6">
    <location>
        <begin position="912"/>
        <end position="929"/>
    </location>
</feature>
<feature type="region of interest" description="Disordered" evidence="6">
    <location>
        <begin position="700"/>
        <end position="949"/>
    </location>
</feature>
<dbReference type="Pfam" id="PF15410">
    <property type="entry name" value="PH_9"/>
    <property type="match status" value="1"/>
</dbReference>
<dbReference type="PANTHER" id="PTHR11915">
    <property type="entry name" value="SPECTRIN/FILAMIN RELATED CYTOSKELETAL PROTEIN"/>
    <property type="match status" value="1"/>
</dbReference>
<feature type="compositionally biased region" description="Pro residues" evidence="6">
    <location>
        <begin position="856"/>
        <end position="868"/>
    </location>
</feature>
<dbReference type="InterPro" id="IPR001849">
    <property type="entry name" value="PH_domain"/>
</dbReference>
<evidence type="ECO:0000256" key="2">
    <source>
        <dbReference type="ARBA" id="ARBA00022467"/>
    </source>
</evidence>
<dbReference type="Proteomes" id="UP000001811">
    <property type="component" value="Unplaced"/>
</dbReference>
<accession>A0A5F9DFS7</accession>
<feature type="compositionally biased region" description="Basic and acidic residues" evidence="6">
    <location>
        <begin position="781"/>
        <end position="791"/>
    </location>
</feature>
<dbReference type="AlphaFoldDB" id="A0A5F9DFS7"/>
<dbReference type="InterPro" id="IPR001605">
    <property type="entry name" value="PH_dom-spectrin-type"/>
</dbReference>
<feature type="compositionally biased region" description="Low complexity" evidence="6">
    <location>
        <begin position="729"/>
        <end position="738"/>
    </location>
</feature>
<dbReference type="CDD" id="cd10571">
    <property type="entry name" value="PH_beta_spectrin"/>
    <property type="match status" value="1"/>
</dbReference>
<dbReference type="GO" id="GO:0051693">
    <property type="term" value="P:actin filament capping"/>
    <property type="evidence" value="ECO:0007669"/>
    <property type="project" value="UniProtKB-KW"/>
</dbReference>
<feature type="compositionally biased region" description="Basic and acidic residues" evidence="6">
    <location>
        <begin position="875"/>
        <end position="896"/>
    </location>
</feature>
<evidence type="ECO:0000256" key="1">
    <source>
        <dbReference type="ARBA" id="ARBA00006826"/>
    </source>
</evidence>
<feature type="compositionally biased region" description="Low complexity" evidence="6">
    <location>
        <begin position="899"/>
        <end position="911"/>
    </location>
</feature>
<feature type="domain" description="PH" evidence="7">
    <location>
        <begin position="931"/>
        <end position="1040"/>
    </location>
</feature>
<feature type="coiled-coil region" evidence="5">
    <location>
        <begin position="292"/>
        <end position="319"/>
    </location>
</feature>
<dbReference type="SMART" id="SM00150">
    <property type="entry name" value="SPEC"/>
    <property type="match status" value="5"/>
</dbReference>